<sequence>MFNMKGRQRLYDYPDEHSNLSRRHGWSAWYNKRVTQGRTADLSSARVTKGRQRRAAVIQYEDPALPEITVIRDPLHPTLRMHMATVFAPSSEPEGLYCAACFCTHSDQDRLYTKETFLEHLSKCRVSPDIRSVMYERSPWLWLSEVDATKATIRQRLRCGSDGRPTPAPRQYHPRSL</sequence>
<dbReference type="EMBL" id="MU004474">
    <property type="protein sequence ID" value="KAF2649917.1"/>
    <property type="molecule type" value="Genomic_DNA"/>
</dbReference>
<evidence type="ECO:0000313" key="2">
    <source>
        <dbReference type="EMBL" id="KAF2649917.1"/>
    </source>
</evidence>
<accession>A0A6A6SSA8</accession>
<gene>
    <name evidence="2" type="ORF">K491DRAFT_159556</name>
</gene>
<dbReference type="AlphaFoldDB" id="A0A6A6SSA8"/>
<evidence type="ECO:0000256" key="1">
    <source>
        <dbReference type="SAM" id="MobiDB-lite"/>
    </source>
</evidence>
<evidence type="ECO:0000313" key="3">
    <source>
        <dbReference type="Proteomes" id="UP000799324"/>
    </source>
</evidence>
<protein>
    <submittedName>
        <fullName evidence="2">Uncharacterized protein</fullName>
    </submittedName>
</protein>
<dbReference type="OrthoDB" id="3681166at2759"/>
<organism evidence="2 3">
    <name type="scientific">Lophiostoma macrostomum CBS 122681</name>
    <dbReference type="NCBI Taxonomy" id="1314788"/>
    <lineage>
        <taxon>Eukaryota</taxon>
        <taxon>Fungi</taxon>
        <taxon>Dikarya</taxon>
        <taxon>Ascomycota</taxon>
        <taxon>Pezizomycotina</taxon>
        <taxon>Dothideomycetes</taxon>
        <taxon>Pleosporomycetidae</taxon>
        <taxon>Pleosporales</taxon>
        <taxon>Lophiostomataceae</taxon>
        <taxon>Lophiostoma</taxon>
    </lineage>
</organism>
<proteinExistence type="predicted"/>
<name>A0A6A6SSA8_9PLEO</name>
<reference evidence="2" key="1">
    <citation type="journal article" date="2020" name="Stud. Mycol.">
        <title>101 Dothideomycetes genomes: a test case for predicting lifestyles and emergence of pathogens.</title>
        <authorList>
            <person name="Haridas S."/>
            <person name="Albert R."/>
            <person name="Binder M."/>
            <person name="Bloem J."/>
            <person name="Labutti K."/>
            <person name="Salamov A."/>
            <person name="Andreopoulos B."/>
            <person name="Baker S."/>
            <person name="Barry K."/>
            <person name="Bills G."/>
            <person name="Bluhm B."/>
            <person name="Cannon C."/>
            <person name="Castanera R."/>
            <person name="Culley D."/>
            <person name="Daum C."/>
            <person name="Ezra D."/>
            <person name="Gonzalez J."/>
            <person name="Henrissat B."/>
            <person name="Kuo A."/>
            <person name="Liang C."/>
            <person name="Lipzen A."/>
            <person name="Lutzoni F."/>
            <person name="Magnuson J."/>
            <person name="Mondo S."/>
            <person name="Nolan M."/>
            <person name="Ohm R."/>
            <person name="Pangilinan J."/>
            <person name="Park H.-J."/>
            <person name="Ramirez L."/>
            <person name="Alfaro M."/>
            <person name="Sun H."/>
            <person name="Tritt A."/>
            <person name="Yoshinaga Y."/>
            <person name="Zwiers L.-H."/>
            <person name="Turgeon B."/>
            <person name="Goodwin S."/>
            <person name="Spatafora J."/>
            <person name="Crous P."/>
            <person name="Grigoriev I."/>
        </authorList>
    </citation>
    <scope>NUCLEOTIDE SEQUENCE</scope>
    <source>
        <strain evidence="2">CBS 122681</strain>
    </source>
</reference>
<keyword evidence="3" id="KW-1185">Reference proteome</keyword>
<dbReference type="Proteomes" id="UP000799324">
    <property type="component" value="Unassembled WGS sequence"/>
</dbReference>
<feature type="region of interest" description="Disordered" evidence="1">
    <location>
        <begin position="158"/>
        <end position="177"/>
    </location>
</feature>